<dbReference type="InterPro" id="IPR045659">
    <property type="entry name" value="LptD_2"/>
</dbReference>
<dbReference type="InterPro" id="IPR007543">
    <property type="entry name" value="LptD_C"/>
</dbReference>
<dbReference type="HOGENOM" id="CLU_009039_4_0_7"/>
<dbReference type="Proteomes" id="UP000011721">
    <property type="component" value="Chromosome"/>
</dbReference>
<organism evidence="4 5">
    <name type="scientific">Desulfocapsa sulfexigens (strain DSM 10523 / SB164P1)</name>
    <dbReference type="NCBI Taxonomy" id="1167006"/>
    <lineage>
        <taxon>Bacteria</taxon>
        <taxon>Pseudomonadati</taxon>
        <taxon>Thermodesulfobacteriota</taxon>
        <taxon>Desulfobulbia</taxon>
        <taxon>Desulfobulbales</taxon>
        <taxon>Desulfocapsaceae</taxon>
        <taxon>Desulfocapsa</taxon>
    </lineage>
</organism>
<dbReference type="HAMAP" id="MF_01411">
    <property type="entry name" value="LPS_assembly_LptD"/>
    <property type="match status" value="1"/>
</dbReference>
<dbReference type="eggNOG" id="COG1452">
    <property type="taxonomic scope" value="Bacteria"/>
</dbReference>
<feature type="signal peptide" evidence="1">
    <location>
        <begin position="1"/>
        <end position="32"/>
    </location>
</feature>
<dbReference type="InterPro" id="IPR020889">
    <property type="entry name" value="LipoPS_assembly_LptD"/>
</dbReference>
<dbReference type="EMBL" id="CP003985">
    <property type="protein sequence ID" value="AGF76807.1"/>
    <property type="molecule type" value="Genomic_DNA"/>
</dbReference>
<dbReference type="GO" id="GO:0043165">
    <property type="term" value="P:Gram-negative-bacterium-type cell outer membrane assembly"/>
    <property type="evidence" value="ECO:0007669"/>
    <property type="project" value="InterPro"/>
</dbReference>
<dbReference type="InterPro" id="IPR050218">
    <property type="entry name" value="LptD"/>
</dbReference>
<reference evidence="5" key="1">
    <citation type="journal article" date="2013" name="Stand. Genomic Sci.">
        <title>Complete genome sequence of Desulfocapsa sulfexigens, a marine deltaproteobacterium specialized in disproportionating inorganic sulfur compounds.</title>
        <authorList>
            <person name="Finster K.W."/>
            <person name="Kjeldsen K.U."/>
            <person name="Kube M."/>
            <person name="Reinhardt R."/>
            <person name="Mussmann M."/>
            <person name="Amann R."/>
            <person name="Schreiber L."/>
        </authorList>
    </citation>
    <scope>NUCLEOTIDE SEQUENCE [LARGE SCALE GENOMIC DNA]</scope>
    <source>
        <strain evidence="5">DSM 10523 / SB164P1</strain>
    </source>
</reference>
<evidence type="ECO:0000259" key="3">
    <source>
        <dbReference type="Pfam" id="PF19838"/>
    </source>
</evidence>
<evidence type="ECO:0000256" key="1">
    <source>
        <dbReference type="SAM" id="SignalP"/>
    </source>
</evidence>
<dbReference type="Pfam" id="PF04453">
    <property type="entry name" value="LptD"/>
    <property type="match status" value="1"/>
</dbReference>
<accession>M1P517</accession>
<evidence type="ECO:0000313" key="4">
    <source>
        <dbReference type="EMBL" id="AGF76807.1"/>
    </source>
</evidence>
<dbReference type="Gene3D" id="2.60.450.10">
    <property type="entry name" value="Lipopolysaccharide (LPS) transport protein A like domain"/>
    <property type="match status" value="1"/>
</dbReference>
<keyword evidence="5" id="KW-1185">Reference proteome</keyword>
<dbReference type="PANTHER" id="PTHR30189:SF1">
    <property type="entry name" value="LPS-ASSEMBLY PROTEIN LPTD"/>
    <property type="match status" value="1"/>
</dbReference>
<dbReference type="GO" id="GO:0015920">
    <property type="term" value="P:lipopolysaccharide transport"/>
    <property type="evidence" value="ECO:0007669"/>
    <property type="project" value="InterPro"/>
</dbReference>
<dbReference type="PANTHER" id="PTHR30189">
    <property type="entry name" value="LPS-ASSEMBLY PROTEIN"/>
    <property type="match status" value="1"/>
</dbReference>
<dbReference type="GO" id="GO:0009279">
    <property type="term" value="C:cell outer membrane"/>
    <property type="evidence" value="ECO:0007669"/>
    <property type="project" value="InterPro"/>
</dbReference>
<gene>
    <name evidence="4" type="ordered locus">UWK_00222</name>
</gene>
<dbReference type="GO" id="GO:1990351">
    <property type="term" value="C:transporter complex"/>
    <property type="evidence" value="ECO:0007669"/>
    <property type="project" value="TreeGrafter"/>
</dbReference>
<evidence type="ECO:0000259" key="2">
    <source>
        <dbReference type="Pfam" id="PF04453"/>
    </source>
</evidence>
<dbReference type="Pfam" id="PF19838">
    <property type="entry name" value="LptD_2"/>
    <property type="match status" value="1"/>
</dbReference>
<feature type="chain" id="PRO_5039922162" evidence="1">
    <location>
        <begin position="33"/>
        <end position="783"/>
    </location>
</feature>
<dbReference type="PATRIC" id="fig|1167006.5.peg.254"/>
<dbReference type="STRING" id="1167006.UWK_00222"/>
<feature type="domain" description="LptD C-terminal" evidence="2">
    <location>
        <begin position="345"/>
        <end position="713"/>
    </location>
</feature>
<feature type="domain" description="LPS-assembly protein LptD central" evidence="3">
    <location>
        <begin position="230"/>
        <end position="337"/>
    </location>
</feature>
<dbReference type="AlphaFoldDB" id="M1P517"/>
<name>M1P517_DESSD</name>
<dbReference type="KEGG" id="dsf:UWK_00222"/>
<protein>
    <submittedName>
        <fullName evidence="4">Organic solvent tolerance protein OstA</fullName>
    </submittedName>
</protein>
<proteinExistence type="inferred from homology"/>
<evidence type="ECO:0000313" key="5">
    <source>
        <dbReference type="Proteomes" id="UP000011721"/>
    </source>
</evidence>
<sequence>MTKLFNRHSPAAFSLCLGSLLALVSQPSFLQADTINTDEWQIEADKVLRFDTPQSVIAEGNVILTKIRTLPPKRETGLVNTSDWSVLLEENPATPVEDVAAQDVLIDAEPRIKTEMTIKADWIAYDVEQNSIKAKGNVSIANDTDQLTANEGVLDLNKETGIFKEALILRDSMDLHLEGETIEKTGVNTYRITNGWVVTCKVPEENTPPWSFAASETNVTQGEYAFLKHATFRIKDVPVLYTPWLMLPVGNKRQTGVLFPEVSSSDRNGFGFNLPIFINVSDSSDLTLYPEYYANRGFMPGMEFRYVLGTQDKGSLMASYIYDDLSDPSETDYWNDTGYTHTNQDRYWVRGKIDQDFDNDITTRIDLDIVSDRDYLTEFNGGVTGFDESNQKFSEVFGRGFQNKTSDQRQNSVKLLKTWDGMALEGVFLGINDVRPDPVPFINPETGLTETITNPGALWKLPSIDFTGSLPMGETSLTLDWDTDYVNYYREDGVGGHRLDLYPRLSAPIPLSPYLEARAEAGVRETLYSVQTFGDGEWDKGDNPNRLLGDFHTEVGTTLLRSFGLNADNTSGFTHNLRPFIQYDFLSDTDQEDLPSFDSVDYIGEQNAITYGVDNFFDLFGNDTDREYGYLKISQSYDFRSEASDTPFTPVNVKLRWNPLTQGWVIYKTNIDVYGDGFTSHSVETAYENSRGDYFNLDYRYGNDGDTQQINFSARAQLFDTIFAAYAIEHSISESEIISQNISLMYQPACWSVELTSRYTPGDHSLMLMFNLANIGSPINLRL</sequence>
<keyword evidence="1" id="KW-0732">Signal</keyword>